<reference evidence="8 9" key="1">
    <citation type="submission" date="2018-07" db="EMBL/GenBank/DDBJ databases">
        <title>Arthrobacter sp. nov., isolated from raw cow's milk with high bacterial count.</title>
        <authorList>
            <person name="Hahne J."/>
            <person name="Isele D."/>
            <person name="Lipski A."/>
        </authorList>
    </citation>
    <scope>NUCLEOTIDE SEQUENCE [LARGE SCALE GENOMIC DNA]</scope>
    <source>
        <strain evidence="8 9">JZ R-35</strain>
    </source>
</reference>
<keyword evidence="1 5" id="KW-0963">Cytoplasm</keyword>
<feature type="region of interest" description="Disordered" evidence="6">
    <location>
        <begin position="1"/>
        <end position="24"/>
    </location>
</feature>
<dbReference type="GO" id="GO:0000967">
    <property type="term" value="P:rRNA 5'-end processing"/>
    <property type="evidence" value="ECO:0007669"/>
    <property type="project" value="UniProtKB-UniRule"/>
</dbReference>
<organism evidence="8 9">
    <name type="scientific">Galactobacter valiniphilus</name>
    <dbReference type="NCBI Taxonomy" id="2676122"/>
    <lineage>
        <taxon>Bacteria</taxon>
        <taxon>Bacillati</taxon>
        <taxon>Actinomycetota</taxon>
        <taxon>Actinomycetes</taxon>
        <taxon>Micrococcales</taxon>
        <taxon>Micrococcaceae</taxon>
        <taxon>Galactobacter</taxon>
    </lineage>
</organism>
<dbReference type="InterPro" id="IPR012337">
    <property type="entry name" value="RNaseH-like_sf"/>
</dbReference>
<name>A0A399JD21_9MICC</name>
<dbReference type="CDD" id="cd16964">
    <property type="entry name" value="YqgF"/>
    <property type="match status" value="1"/>
</dbReference>
<dbReference type="GO" id="GO:0005829">
    <property type="term" value="C:cytosol"/>
    <property type="evidence" value="ECO:0007669"/>
    <property type="project" value="TreeGrafter"/>
</dbReference>
<dbReference type="PANTHER" id="PTHR33317">
    <property type="entry name" value="POLYNUCLEOTIDYL TRANSFERASE, RIBONUCLEASE H-LIKE SUPERFAMILY PROTEIN"/>
    <property type="match status" value="1"/>
</dbReference>
<feature type="domain" description="YqgF/RNase H-like" evidence="7">
    <location>
        <begin position="24"/>
        <end position="130"/>
    </location>
</feature>
<dbReference type="HAMAP" id="MF_00651">
    <property type="entry name" value="Nuclease_YqgF"/>
    <property type="match status" value="1"/>
</dbReference>
<proteinExistence type="inferred from homology"/>
<evidence type="ECO:0000256" key="1">
    <source>
        <dbReference type="ARBA" id="ARBA00022490"/>
    </source>
</evidence>
<evidence type="ECO:0000256" key="5">
    <source>
        <dbReference type="HAMAP-Rule" id="MF_00651"/>
    </source>
</evidence>
<dbReference type="InterPro" id="IPR006641">
    <property type="entry name" value="YqgF/RNaseH-like_dom"/>
</dbReference>
<protein>
    <recommendedName>
        <fullName evidence="5">Putative pre-16S rRNA nuclease</fullName>
        <ecNumber evidence="5">3.1.-.-</ecNumber>
    </recommendedName>
</protein>
<dbReference type="InterPro" id="IPR005227">
    <property type="entry name" value="YqgF"/>
</dbReference>
<keyword evidence="2 5" id="KW-0690">Ribosome biogenesis</keyword>
<dbReference type="SUPFAM" id="SSF53098">
    <property type="entry name" value="Ribonuclease H-like"/>
    <property type="match status" value="1"/>
</dbReference>
<keyword evidence="9" id="KW-1185">Reference proteome</keyword>
<gene>
    <name evidence="8" type="ORF">DWB68_03580</name>
</gene>
<keyword evidence="4 5" id="KW-0378">Hydrolase</keyword>
<dbReference type="PANTHER" id="PTHR33317:SF4">
    <property type="entry name" value="POLYNUCLEOTIDYL TRANSFERASE, RIBONUCLEASE H-LIKE SUPERFAMILY PROTEIN"/>
    <property type="match status" value="1"/>
</dbReference>
<dbReference type="AlphaFoldDB" id="A0A399JD21"/>
<comment type="similarity">
    <text evidence="5">Belongs to the YqgF HJR family.</text>
</comment>
<dbReference type="GO" id="GO:0004518">
    <property type="term" value="F:nuclease activity"/>
    <property type="evidence" value="ECO:0007669"/>
    <property type="project" value="UniProtKB-KW"/>
</dbReference>
<evidence type="ECO:0000259" key="7">
    <source>
        <dbReference type="SMART" id="SM00732"/>
    </source>
</evidence>
<evidence type="ECO:0000256" key="6">
    <source>
        <dbReference type="SAM" id="MobiDB-lite"/>
    </source>
</evidence>
<evidence type="ECO:0000313" key="8">
    <source>
        <dbReference type="EMBL" id="RII43124.1"/>
    </source>
</evidence>
<comment type="function">
    <text evidence="5">Could be a nuclease involved in processing of the 5'-end of pre-16S rRNA.</text>
</comment>
<evidence type="ECO:0000256" key="4">
    <source>
        <dbReference type="ARBA" id="ARBA00022801"/>
    </source>
</evidence>
<comment type="subcellular location">
    <subcellularLocation>
        <location evidence="5">Cytoplasm</location>
    </subcellularLocation>
</comment>
<dbReference type="Gene3D" id="3.30.420.140">
    <property type="entry name" value="YqgF/RNase H-like domain"/>
    <property type="match status" value="1"/>
</dbReference>
<comment type="caution">
    <text evidence="8">The sequence shown here is derived from an EMBL/GenBank/DDBJ whole genome shotgun (WGS) entry which is preliminary data.</text>
</comment>
<dbReference type="InterPro" id="IPR037027">
    <property type="entry name" value="YqgF/RNaseH-like_dom_sf"/>
</dbReference>
<dbReference type="EC" id="3.1.-.-" evidence="5"/>
<dbReference type="SMART" id="SM00732">
    <property type="entry name" value="YqgFc"/>
    <property type="match status" value="1"/>
</dbReference>
<dbReference type="Pfam" id="PF03652">
    <property type="entry name" value="RuvX"/>
    <property type="match status" value="1"/>
</dbReference>
<dbReference type="EMBL" id="QQXK01000005">
    <property type="protein sequence ID" value="RII43124.1"/>
    <property type="molecule type" value="Genomic_DNA"/>
</dbReference>
<keyword evidence="3 5" id="KW-0540">Nuclease</keyword>
<dbReference type="NCBIfam" id="TIGR00250">
    <property type="entry name" value="RNAse_H_YqgF"/>
    <property type="match status" value="1"/>
</dbReference>
<evidence type="ECO:0000313" key="9">
    <source>
        <dbReference type="Proteomes" id="UP000265419"/>
    </source>
</evidence>
<dbReference type="Proteomes" id="UP000265419">
    <property type="component" value="Unassembled WGS sequence"/>
</dbReference>
<dbReference type="GO" id="GO:0016788">
    <property type="term" value="F:hydrolase activity, acting on ester bonds"/>
    <property type="evidence" value="ECO:0007669"/>
    <property type="project" value="UniProtKB-UniRule"/>
</dbReference>
<sequence length="176" mass="18321">MAETVSDASRGGDGADNAPTLPRGVRLGVDVGKARVGLAQADPDGLLATPVRTLRRDPKKNSDQRLLVEHALSVGAVTVYVGLPRNLSGGHTPSTQDALDYSGDLAEALAAAGSEAQVRMIDERLSTVSAQRQLHENGLNVKNSRSVIDQAAAVAILQQALDMQKSLGRPAGQPLA</sequence>
<dbReference type="RefSeq" id="WP_119423772.1">
    <property type="nucleotide sequence ID" value="NZ_QQXK01000005.1"/>
</dbReference>
<accession>A0A399JD21</accession>
<evidence type="ECO:0000256" key="2">
    <source>
        <dbReference type="ARBA" id="ARBA00022517"/>
    </source>
</evidence>
<evidence type="ECO:0000256" key="3">
    <source>
        <dbReference type="ARBA" id="ARBA00022722"/>
    </source>
</evidence>